<dbReference type="KEGG" id="smm:Smp_170850"/>
<organism evidence="2 3">
    <name type="scientific">Schistosoma mansoni</name>
    <name type="common">Blood fluke</name>
    <dbReference type="NCBI Taxonomy" id="6183"/>
    <lineage>
        <taxon>Eukaryota</taxon>
        <taxon>Metazoa</taxon>
        <taxon>Spiralia</taxon>
        <taxon>Lophotrochozoa</taxon>
        <taxon>Platyhelminthes</taxon>
        <taxon>Trematoda</taxon>
        <taxon>Digenea</taxon>
        <taxon>Strigeidida</taxon>
        <taxon>Schistosomatoidea</taxon>
        <taxon>Schistosomatidae</taxon>
        <taxon>Schistosoma</taxon>
    </lineage>
</organism>
<evidence type="ECO:0000313" key="3">
    <source>
        <dbReference type="WBParaSite" id="Smp_170850.1"/>
    </source>
</evidence>
<dbReference type="HOGENOM" id="CLU_3016754_0_0_1"/>
<reference evidence="3" key="2">
    <citation type="submission" date="2018-12" db="UniProtKB">
        <authorList>
            <consortium name="WormBaseParasite"/>
        </authorList>
    </citation>
    <scope>IDENTIFICATION</scope>
    <source>
        <strain evidence="3">Puerto Rican</strain>
    </source>
</reference>
<name>G4VLE2_SCHMA</name>
<dbReference type="CTD" id="8355746"/>
<dbReference type="InParanoid" id="G4VLE2"/>
<dbReference type="RefSeq" id="XP_018652896.1">
    <property type="nucleotide sequence ID" value="XM_018797900.1"/>
</dbReference>
<dbReference type="Proteomes" id="UP000008854">
    <property type="component" value="Unassembled WGS sequence"/>
</dbReference>
<reference evidence="2" key="1">
    <citation type="journal article" date="2012" name="PLoS Negl. Trop. Dis.">
        <title>A systematically improved high quality genome and transcriptome of the human blood fluke Schistosoma mansoni.</title>
        <authorList>
            <person name="Protasio A.V."/>
            <person name="Tsai I.J."/>
            <person name="Babbage A."/>
            <person name="Nichol S."/>
            <person name="Hunt M."/>
            <person name="Aslett M.A."/>
            <person name="De Silva N."/>
            <person name="Velarde G.S."/>
            <person name="Anderson T.J."/>
            <person name="Clark R.C."/>
            <person name="Davidson C."/>
            <person name="Dillon G.P."/>
            <person name="Holroyd N.E."/>
            <person name="LoVerde P.T."/>
            <person name="Lloyd C."/>
            <person name="McQuillan J."/>
            <person name="Oliveira G."/>
            <person name="Otto T.D."/>
            <person name="Parker-Manuel S.J."/>
            <person name="Quail M.A."/>
            <person name="Wilson R.A."/>
            <person name="Zerlotini A."/>
            <person name="Dunne D.W."/>
            <person name="Berriman M."/>
        </authorList>
    </citation>
    <scope>NUCLEOTIDE SEQUENCE [LARGE SCALE GENOMIC DNA]</scope>
    <source>
        <strain evidence="2">Puerto Rican</strain>
    </source>
</reference>
<feature type="region of interest" description="Disordered" evidence="1">
    <location>
        <begin position="1"/>
        <end position="24"/>
    </location>
</feature>
<dbReference type="WBParaSite" id="Smp_170850.1">
    <property type="protein sequence ID" value="Smp_170850.1"/>
    <property type="gene ID" value="Smp_170850"/>
</dbReference>
<accession>G4VLE2</accession>
<keyword evidence="2" id="KW-1185">Reference proteome</keyword>
<evidence type="ECO:0000313" key="2">
    <source>
        <dbReference type="Proteomes" id="UP000008854"/>
    </source>
</evidence>
<dbReference type="GeneID" id="8355746"/>
<sequence length="56" mass="6506">MDKNKPAATLKGKKRQGVESQRKTCGKNISNHVIPCFVFETNNGNSYDERRLRRKR</sequence>
<proteinExistence type="predicted"/>
<evidence type="ECO:0000256" key="1">
    <source>
        <dbReference type="SAM" id="MobiDB-lite"/>
    </source>
</evidence>
<protein>
    <submittedName>
        <fullName evidence="3">Uncharacterized protein</fullName>
    </submittedName>
</protein>
<dbReference type="AlphaFoldDB" id="G4VLE2"/>